<gene>
    <name evidence="4" type="ORF">ACFHYO_10750</name>
</gene>
<accession>A0ABV6T5N5</accession>
<dbReference type="PANTHER" id="PTHR30329:SF21">
    <property type="entry name" value="LIPOPROTEIN YIAD-RELATED"/>
    <property type="match status" value="1"/>
</dbReference>
<dbReference type="RefSeq" id="WP_394320359.1">
    <property type="nucleotide sequence ID" value="NZ_JBHMQU010000047.1"/>
</dbReference>
<evidence type="ECO:0000259" key="3">
    <source>
        <dbReference type="PROSITE" id="PS51123"/>
    </source>
</evidence>
<evidence type="ECO:0000313" key="5">
    <source>
        <dbReference type="Proteomes" id="UP001589920"/>
    </source>
</evidence>
<keyword evidence="1" id="KW-0472">Membrane</keyword>
<dbReference type="CDD" id="cd07185">
    <property type="entry name" value="OmpA_C-like"/>
    <property type="match status" value="1"/>
</dbReference>
<feature type="compositionally biased region" description="Low complexity" evidence="2">
    <location>
        <begin position="714"/>
        <end position="739"/>
    </location>
</feature>
<evidence type="ECO:0000256" key="2">
    <source>
        <dbReference type="SAM" id="MobiDB-lite"/>
    </source>
</evidence>
<protein>
    <submittedName>
        <fullName evidence="4">OmpA family protein</fullName>
    </submittedName>
</protein>
<evidence type="ECO:0000313" key="4">
    <source>
        <dbReference type="EMBL" id="MFC0812587.1"/>
    </source>
</evidence>
<proteinExistence type="predicted"/>
<organism evidence="4 5">
    <name type="scientific">Paracoccus panacisoli</name>
    <dbReference type="NCBI Taxonomy" id="1510163"/>
    <lineage>
        <taxon>Bacteria</taxon>
        <taxon>Pseudomonadati</taxon>
        <taxon>Pseudomonadota</taxon>
        <taxon>Alphaproteobacteria</taxon>
        <taxon>Rhodobacterales</taxon>
        <taxon>Paracoccaceae</taxon>
        <taxon>Paracoccus</taxon>
    </lineage>
</organism>
<evidence type="ECO:0000256" key="1">
    <source>
        <dbReference type="PROSITE-ProRule" id="PRU00473"/>
    </source>
</evidence>
<feature type="compositionally biased region" description="Low complexity" evidence="2">
    <location>
        <begin position="637"/>
        <end position="663"/>
    </location>
</feature>
<dbReference type="Pfam" id="PF00691">
    <property type="entry name" value="OmpA"/>
    <property type="match status" value="1"/>
</dbReference>
<dbReference type="Gene3D" id="3.30.1330.60">
    <property type="entry name" value="OmpA-like domain"/>
    <property type="match status" value="1"/>
</dbReference>
<name>A0ABV6T5N5_9RHOB</name>
<feature type="region of interest" description="Disordered" evidence="2">
    <location>
        <begin position="698"/>
        <end position="957"/>
    </location>
</feature>
<dbReference type="PROSITE" id="PS51123">
    <property type="entry name" value="OMPA_2"/>
    <property type="match status" value="1"/>
</dbReference>
<sequence length="957" mass="94200">MTPPRDPNSPRPRRLRAGLSALALLAAGGAGAWVAADWGIGQLEQRTEAAVAGALAEGGFGWARASADGLMLRLTGEAPDELTHFRALNAAAAVVGPDRIADAIVVPPPPEAVPPSFRLEILRNDEGSSVIGLAPVTLDRAALVARLARMGGTAAAGRPTDLIETADYPAPAAWDAAVAVALRAAELAPRARISAAPGRVEVTALADGAADKARLEQALRDITPPGITLAATVSAPRPVISPFALRLTRAPGQPARIETCAADSAAARERILAAAAAAGAPVGDEVCPVGLGAPTPQWGDAAVAAITALAALPAGSVAITDTTVTLDAPAEVPPPAFDAAAATLTRALPRVFTLTATQAPPDTPAPAGPVSFVASAVGDGIRLRGAVSDERMRAAVESFARARFGTVDSVLSVDPAAPSGWTPRVLATLEAMAGLRRGSATVTPEGLRIAGASGDKAVGAALAAQLGRRLGAGVPYELALTYDPRLDPALDLPTGETCVARLNDVMAQSEIGFETARAAIAGDPGPTLAKLAEVMGDCGDFRIELGAHTDSQGSDAFNMELSQDRADTVRTAMAGAGIDTALLAARGYGETRPVADNATDAGREANRRIEFRLLSPFPVAGEAAAAEVTRGVTEAQPPEVAGGDGEGAVSAASGVSGAPAAGETSAPAGAVASSETQGVGAGDAAAAPAANGIETGAAVGSADPASDAASLGSTATDGAGTGGPNAAPADAGTTDAAQPDGDDSAATVGQGTEPNAAPPVANESASGTDTAGTDAIEPEGRDASETGASETAAPGTGEPGPDASATRSTDVDSADSEAKASTTTAAGTDAIASDAAPTAPDATAVVTTDAAPAAPGSAQPGQARDAAPALPLTGRLTGPPPALSGGDLTLPPLPALTSDAETADELLAEEGIALRPDRITVQGSRISTPVPPPLPQGAPTAPPPPDGSARPTPRPER</sequence>
<reference evidence="4 5" key="1">
    <citation type="submission" date="2024-09" db="EMBL/GenBank/DDBJ databases">
        <authorList>
            <person name="Sun Q."/>
            <person name="Mori K."/>
        </authorList>
    </citation>
    <scope>NUCLEOTIDE SEQUENCE [LARGE SCALE GENOMIC DNA]</scope>
    <source>
        <strain evidence="4 5">KCTC 42086</strain>
    </source>
</reference>
<feature type="compositionally biased region" description="Low complexity" evidence="2">
    <location>
        <begin position="819"/>
        <end position="877"/>
    </location>
</feature>
<dbReference type="InterPro" id="IPR050330">
    <property type="entry name" value="Bact_OuterMem_StrucFunc"/>
</dbReference>
<dbReference type="SUPFAM" id="SSF103088">
    <property type="entry name" value="OmpA-like"/>
    <property type="match status" value="1"/>
</dbReference>
<dbReference type="PANTHER" id="PTHR30329">
    <property type="entry name" value="STATOR ELEMENT OF FLAGELLAR MOTOR COMPLEX"/>
    <property type="match status" value="1"/>
</dbReference>
<feature type="compositionally biased region" description="Pro residues" evidence="2">
    <location>
        <begin position="929"/>
        <end position="946"/>
    </location>
</feature>
<feature type="domain" description="OmpA-like" evidence="3">
    <location>
        <begin position="500"/>
        <end position="617"/>
    </location>
</feature>
<feature type="region of interest" description="Disordered" evidence="2">
    <location>
        <begin position="636"/>
        <end position="674"/>
    </location>
</feature>
<keyword evidence="5" id="KW-1185">Reference proteome</keyword>
<comment type="caution">
    <text evidence="4">The sequence shown here is derived from an EMBL/GenBank/DDBJ whole genome shotgun (WGS) entry which is preliminary data.</text>
</comment>
<dbReference type="Proteomes" id="UP001589920">
    <property type="component" value="Unassembled WGS sequence"/>
</dbReference>
<dbReference type="Gene3D" id="3.40.1520.20">
    <property type="match status" value="3"/>
</dbReference>
<dbReference type="InterPro" id="IPR036737">
    <property type="entry name" value="OmpA-like_sf"/>
</dbReference>
<dbReference type="EMBL" id="JBHMQU010000047">
    <property type="protein sequence ID" value="MFC0812587.1"/>
    <property type="molecule type" value="Genomic_DNA"/>
</dbReference>
<dbReference type="InterPro" id="IPR006665">
    <property type="entry name" value="OmpA-like"/>
</dbReference>